<dbReference type="InterPro" id="IPR008927">
    <property type="entry name" value="6-PGluconate_DH-like_C_sf"/>
</dbReference>
<proteinExistence type="inferred from homology"/>
<evidence type="ECO:0000259" key="2">
    <source>
        <dbReference type="Pfam" id="PF03807"/>
    </source>
</evidence>
<name>A0ABZ2HM44_9RHOB</name>
<evidence type="ECO:0000256" key="1">
    <source>
        <dbReference type="ARBA" id="ARBA00005525"/>
    </source>
</evidence>
<dbReference type="PANTHER" id="PTHR11645:SF13">
    <property type="entry name" value="PYRROLINE-5-CARBOXYLATE REDUCTASE CATALYTIC N-TERMINAL DOMAIN-CONTAINING PROTEIN"/>
    <property type="match status" value="1"/>
</dbReference>
<accession>A0ABZ2HM44</accession>
<evidence type="ECO:0000313" key="4">
    <source>
        <dbReference type="EMBL" id="WWR47869.1"/>
    </source>
</evidence>
<evidence type="ECO:0000259" key="3">
    <source>
        <dbReference type="Pfam" id="PF14748"/>
    </source>
</evidence>
<dbReference type="PIRSF" id="PIRSF000193">
    <property type="entry name" value="Pyrrol-5-carb_rd"/>
    <property type="match status" value="1"/>
</dbReference>
<gene>
    <name evidence="4" type="ORF">RZ517_06775</name>
</gene>
<dbReference type="InterPro" id="IPR029036">
    <property type="entry name" value="P5CR_dimer"/>
</dbReference>
<dbReference type="Pfam" id="PF14748">
    <property type="entry name" value="P5CR_dimer"/>
    <property type="match status" value="1"/>
</dbReference>
<feature type="domain" description="Pyrroline-5-carboxylate reductase catalytic N-terminal" evidence="2">
    <location>
        <begin position="2"/>
        <end position="92"/>
    </location>
</feature>
<dbReference type="RefSeq" id="WP_338550701.1">
    <property type="nucleotide sequence ID" value="NZ_CP146069.1"/>
</dbReference>
<dbReference type="InterPro" id="IPR000304">
    <property type="entry name" value="Pyrroline-COOH_reductase"/>
</dbReference>
<dbReference type="Pfam" id="PF03807">
    <property type="entry name" value="F420_oxidored"/>
    <property type="match status" value="1"/>
</dbReference>
<dbReference type="NCBIfam" id="NF005063">
    <property type="entry name" value="PRK06476.1"/>
    <property type="match status" value="1"/>
</dbReference>
<dbReference type="InterPro" id="IPR036291">
    <property type="entry name" value="NAD(P)-bd_dom_sf"/>
</dbReference>
<dbReference type="Gene3D" id="1.10.3730.10">
    <property type="entry name" value="ProC C-terminal domain-like"/>
    <property type="match status" value="1"/>
</dbReference>
<dbReference type="SUPFAM" id="SSF51735">
    <property type="entry name" value="NAD(P)-binding Rossmann-fold domains"/>
    <property type="match status" value="1"/>
</dbReference>
<evidence type="ECO:0000313" key="5">
    <source>
        <dbReference type="Proteomes" id="UP001364156"/>
    </source>
</evidence>
<protein>
    <submittedName>
        <fullName evidence="4">Pyrroline-5-carboxylate reductase</fullName>
    </submittedName>
</protein>
<sequence length="261" mass="28580">MRFGFIGTGVITEAIVLGMLKSDYPVDEIVVSARTKSISKRLAKASDKIRICENNADIVNAADLLFLAVLPQDAEHVLVPLEFPPEQKIVSLIATIPIAQLQEWTRHDAIICRAIPLPSVADLTGVTAVFPPLDAAMGLFQELGTAIPANTIEEFDSFAVASGMMGLYFGFAECAAQWLCTQGTDYRGARAYLSTMLLGLANTAFQSPDESYEELRLRHTTPGGLNDQMFRRFVDEGGENALSYACQSVAERIRKNHYSQD</sequence>
<dbReference type="Gene3D" id="3.40.50.720">
    <property type="entry name" value="NAD(P)-binding Rossmann-like Domain"/>
    <property type="match status" value="1"/>
</dbReference>
<dbReference type="SUPFAM" id="SSF48179">
    <property type="entry name" value="6-phosphogluconate dehydrogenase C-terminal domain-like"/>
    <property type="match status" value="1"/>
</dbReference>
<dbReference type="PANTHER" id="PTHR11645">
    <property type="entry name" value="PYRROLINE-5-CARBOXYLATE REDUCTASE"/>
    <property type="match status" value="1"/>
</dbReference>
<comment type="similarity">
    <text evidence="1">Belongs to the pyrroline-5-carboxylate reductase family.</text>
</comment>
<dbReference type="EMBL" id="CP146069">
    <property type="protein sequence ID" value="WWR47869.1"/>
    <property type="molecule type" value="Genomic_DNA"/>
</dbReference>
<feature type="domain" description="Pyrroline-5-carboxylate reductase dimerisation" evidence="3">
    <location>
        <begin position="159"/>
        <end position="254"/>
    </location>
</feature>
<keyword evidence="5" id="KW-1185">Reference proteome</keyword>
<dbReference type="Proteomes" id="UP001364156">
    <property type="component" value="Chromosome"/>
</dbReference>
<organism evidence="4 5">
    <name type="scientific">Roseovarius phycicola</name>
    <dbReference type="NCBI Taxonomy" id="3080976"/>
    <lineage>
        <taxon>Bacteria</taxon>
        <taxon>Pseudomonadati</taxon>
        <taxon>Pseudomonadota</taxon>
        <taxon>Alphaproteobacteria</taxon>
        <taxon>Rhodobacterales</taxon>
        <taxon>Roseobacteraceae</taxon>
        <taxon>Roseovarius</taxon>
    </lineage>
</organism>
<dbReference type="InterPro" id="IPR028939">
    <property type="entry name" value="P5C_Rdtase_cat_N"/>
</dbReference>
<reference evidence="4 5" key="1">
    <citation type="submission" date="2023-10" db="EMBL/GenBank/DDBJ databases">
        <title>Roseovarius strain S88 nov., isolated from a marine algae.</title>
        <authorList>
            <person name="Lee M.W."/>
            <person name="Lee J.K."/>
            <person name="Kim J.M."/>
            <person name="Choi D.G."/>
            <person name="Baek J.H."/>
            <person name="Bayburt H."/>
            <person name="Jung J.J."/>
            <person name="Han D.M."/>
            <person name="Jeon C.O."/>
        </authorList>
    </citation>
    <scope>NUCLEOTIDE SEQUENCE [LARGE SCALE GENOMIC DNA]</scope>
    <source>
        <strain evidence="4 5">S88</strain>
    </source>
</reference>